<feature type="transmembrane region" description="Helical" evidence="2">
    <location>
        <begin position="72"/>
        <end position="90"/>
    </location>
</feature>
<feature type="compositionally biased region" description="Basic and acidic residues" evidence="1">
    <location>
        <begin position="17"/>
        <end position="27"/>
    </location>
</feature>
<dbReference type="EMBL" id="CAFBOM010000076">
    <property type="protein sequence ID" value="CAB4983396.1"/>
    <property type="molecule type" value="Genomic_DNA"/>
</dbReference>
<feature type="transmembrane region" description="Helical" evidence="2">
    <location>
        <begin position="200"/>
        <end position="221"/>
    </location>
</feature>
<name>A0A6J7MRK0_9ZZZZ</name>
<gene>
    <name evidence="3" type="ORF">UFOPK3957_00591</name>
</gene>
<dbReference type="InterPro" id="IPR016566">
    <property type="entry name" value="UCP010219"/>
</dbReference>
<accession>A0A6J7MRK0</accession>
<reference evidence="3" key="1">
    <citation type="submission" date="2020-05" db="EMBL/GenBank/DDBJ databases">
        <authorList>
            <person name="Chiriac C."/>
            <person name="Salcher M."/>
            <person name="Ghai R."/>
            <person name="Kavagutti S V."/>
        </authorList>
    </citation>
    <scope>NUCLEOTIDE SEQUENCE</scope>
</reference>
<sequence>MTAANEPQGESQGKSQGKPEHEGFDHETASDIRAESVLLERAIGGWRGMIDSGVPTAVFVLAYIATSQNLRTSVIAALAAGGVIVVWRLVRREKLGQIAAGFIGLAISAWWASRNDNASDIYLPGMLTNLGYGSAFLISIILRWPLLGIAMGFLTGERTRWRRDPTLRRIYAAASWIWVALFFSRLIIQTPMYLAGWVELQGIVKIVMGYPLFLGAAYWTYRVLAPVLKEQRASREVDVPPKPAPPQD</sequence>
<dbReference type="Pfam" id="PF11361">
    <property type="entry name" value="DUF3159"/>
    <property type="match status" value="1"/>
</dbReference>
<dbReference type="AlphaFoldDB" id="A0A6J7MRK0"/>
<keyword evidence="2" id="KW-1133">Transmembrane helix</keyword>
<keyword evidence="2" id="KW-0812">Transmembrane</keyword>
<proteinExistence type="predicted"/>
<organism evidence="3">
    <name type="scientific">freshwater metagenome</name>
    <dbReference type="NCBI Taxonomy" id="449393"/>
    <lineage>
        <taxon>unclassified sequences</taxon>
        <taxon>metagenomes</taxon>
        <taxon>ecological metagenomes</taxon>
    </lineage>
</organism>
<feature type="transmembrane region" description="Helical" evidence="2">
    <location>
        <begin position="132"/>
        <end position="154"/>
    </location>
</feature>
<evidence type="ECO:0000313" key="3">
    <source>
        <dbReference type="EMBL" id="CAB4983396.1"/>
    </source>
</evidence>
<keyword evidence="2" id="KW-0472">Membrane</keyword>
<feature type="transmembrane region" description="Helical" evidence="2">
    <location>
        <begin position="48"/>
        <end position="66"/>
    </location>
</feature>
<dbReference type="PIRSF" id="PIRSF010219">
    <property type="entry name" value="UCP010219"/>
    <property type="match status" value="1"/>
</dbReference>
<protein>
    <submittedName>
        <fullName evidence="3">Unannotated protein</fullName>
    </submittedName>
</protein>
<evidence type="ECO:0000256" key="2">
    <source>
        <dbReference type="SAM" id="Phobius"/>
    </source>
</evidence>
<feature type="transmembrane region" description="Helical" evidence="2">
    <location>
        <begin position="166"/>
        <end position="188"/>
    </location>
</feature>
<feature type="region of interest" description="Disordered" evidence="1">
    <location>
        <begin position="1"/>
        <end position="27"/>
    </location>
</feature>
<feature type="transmembrane region" description="Helical" evidence="2">
    <location>
        <begin position="95"/>
        <end position="112"/>
    </location>
</feature>
<evidence type="ECO:0000256" key="1">
    <source>
        <dbReference type="SAM" id="MobiDB-lite"/>
    </source>
</evidence>